<dbReference type="EMBL" id="CP013118">
    <property type="protein sequence ID" value="ALO17228.1"/>
    <property type="molecule type" value="Genomic_DNA"/>
</dbReference>
<feature type="domain" description="TonB-dependent receptor-like beta-barrel" evidence="12">
    <location>
        <begin position="306"/>
        <end position="741"/>
    </location>
</feature>
<evidence type="ECO:0000259" key="13">
    <source>
        <dbReference type="Pfam" id="PF07715"/>
    </source>
</evidence>
<evidence type="ECO:0000256" key="10">
    <source>
        <dbReference type="PROSITE-ProRule" id="PRU01360"/>
    </source>
</evidence>
<evidence type="ECO:0000256" key="4">
    <source>
        <dbReference type="ARBA" id="ARBA00022692"/>
    </source>
</evidence>
<evidence type="ECO:0000313" key="14">
    <source>
        <dbReference type="EMBL" id="ALO17228.1"/>
    </source>
</evidence>
<keyword evidence="9 10" id="KW-0998">Cell outer membrane</keyword>
<evidence type="ECO:0000256" key="2">
    <source>
        <dbReference type="ARBA" id="ARBA00022448"/>
    </source>
</evidence>
<dbReference type="GO" id="GO:0015344">
    <property type="term" value="F:siderophore uptake transmembrane transporter activity"/>
    <property type="evidence" value="ECO:0007669"/>
    <property type="project" value="TreeGrafter"/>
</dbReference>
<keyword evidence="6 11" id="KW-0798">TonB box</keyword>
<evidence type="ECO:0000313" key="15">
    <source>
        <dbReference type="Proteomes" id="UP000064893"/>
    </source>
</evidence>
<evidence type="ECO:0000259" key="12">
    <source>
        <dbReference type="Pfam" id="PF00593"/>
    </source>
</evidence>
<dbReference type="Gene3D" id="2.40.170.20">
    <property type="entry name" value="TonB-dependent receptor, beta-barrel domain"/>
    <property type="match status" value="1"/>
</dbReference>
<dbReference type="KEGG" id="blq:L21SP5_03627"/>
<dbReference type="PANTHER" id="PTHR30069">
    <property type="entry name" value="TONB-DEPENDENT OUTER MEMBRANE RECEPTOR"/>
    <property type="match status" value="1"/>
</dbReference>
<keyword evidence="7 10" id="KW-0472">Membrane</keyword>
<evidence type="ECO:0000256" key="8">
    <source>
        <dbReference type="ARBA" id="ARBA00023170"/>
    </source>
</evidence>
<keyword evidence="4 10" id="KW-0812">Transmembrane</keyword>
<organism evidence="14 15">
    <name type="scientific">Salinivirga cyanobacteriivorans</name>
    <dbReference type="NCBI Taxonomy" id="1307839"/>
    <lineage>
        <taxon>Bacteria</taxon>
        <taxon>Pseudomonadati</taxon>
        <taxon>Bacteroidota</taxon>
        <taxon>Bacteroidia</taxon>
        <taxon>Bacteroidales</taxon>
        <taxon>Salinivirgaceae</taxon>
        <taxon>Salinivirga</taxon>
    </lineage>
</organism>
<dbReference type="AlphaFoldDB" id="A0A0S2I5K1"/>
<evidence type="ECO:0000256" key="5">
    <source>
        <dbReference type="ARBA" id="ARBA00022729"/>
    </source>
</evidence>
<comment type="subcellular location">
    <subcellularLocation>
        <location evidence="1 10">Cell outer membrane</location>
        <topology evidence="1 10">Multi-pass membrane protein</topology>
    </subcellularLocation>
</comment>
<evidence type="ECO:0000256" key="3">
    <source>
        <dbReference type="ARBA" id="ARBA00022452"/>
    </source>
</evidence>
<gene>
    <name evidence="14" type="primary">cirA_6</name>
    <name evidence="14" type="ORF">L21SP5_03627</name>
</gene>
<dbReference type="PROSITE" id="PS52016">
    <property type="entry name" value="TONB_DEPENDENT_REC_3"/>
    <property type="match status" value="1"/>
</dbReference>
<comment type="similarity">
    <text evidence="10 11">Belongs to the TonB-dependent receptor family.</text>
</comment>
<dbReference type="Pfam" id="PF13715">
    <property type="entry name" value="CarbopepD_reg_2"/>
    <property type="match status" value="1"/>
</dbReference>
<dbReference type="InterPro" id="IPR039426">
    <property type="entry name" value="TonB-dep_rcpt-like"/>
</dbReference>
<dbReference type="GO" id="GO:0009279">
    <property type="term" value="C:cell outer membrane"/>
    <property type="evidence" value="ECO:0007669"/>
    <property type="project" value="UniProtKB-SubCell"/>
</dbReference>
<dbReference type="Pfam" id="PF00593">
    <property type="entry name" value="TonB_dep_Rec_b-barrel"/>
    <property type="match status" value="1"/>
</dbReference>
<protein>
    <submittedName>
        <fullName evidence="14">Colicin I receptor</fullName>
    </submittedName>
</protein>
<dbReference type="Pfam" id="PF07715">
    <property type="entry name" value="Plug"/>
    <property type="match status" value="1"/>
</dbReference>
<feature type="domain" description="TonB-dependent receptor plug" evidence="13">
    <location>
        <begin position="127"/>
        <end position="227"/>
    </location>
</feature>
<dbReference type="InterPro" id="IPR000531">
    <property type="entry name" value="Beta-barrel_TonB"/>
</dbReference>
<keyword evidence="15" id="KW-1185">Reference proteome</keyword>
<name>A0A0S2I5K1_9BACT</name>
<evidence type="ECO:0000256" key="6">
    <source>
        <dbReference type="ARBA" id="ARBA00023077"/>
    </source>
</evidence>
<dbReference type="CDD" id="cd01347">
    <property type="entry name" value="ligand_gated_channel"/>
    <property type="match status" value="1"/>
</dbReference>
<evidence type="ECO:0000256" key="1">
    <source>
        <dbReference type="ARBA" id="ARBA00004571"/>
    </source>
</evidence>
<dbReference type="GO" id="GO:0044718">
    <property type="term" value="P:siderophore transmembrane transport"/>
    <property type="evidence" value="ECO:0007669"/>
    <property type="project" value="TreeGrafter"/>
</dbReference>
<evidence type="ECO:0000256" key="7">
    <source>
        <dbReference type="ARBA" id="ARBA00023136"/>
    </source>
</evidence>
<dbReference type="RefSeq" id="WP_057954531.1">
    <property type="nucleotide sequence ID" value="NZ_CP013118.1"/>
</dbReference>
<dbReference type="InterPro" id="IPR008969">
    <property type="entry name" value="CarboxyPept-like_regulatory"/>
</dbReference>
<dbReference type="InterPro" id="IPR036942">
    <property type="entry name" value="Beta-barrel_TonB_sf"/>
</dbReference>
<dbReference type="OrthoDB" id="9760333at2"/>
<dbReference type="Proteomes" id="UP000064893">
    <property type="component" value="Chromosome"/>
</dbReference>
<keyword evidence="8 14" id="KW-0675">Receptor</keyword>
<evidence type="ECO:0000256" key="9">
    <source>
        <dbReference type="ARBA" id="ARBA00023237"/>
    </source>
</evidence>
<dbReference type="SUPFAM" id="SSF49464">
    <property type="entry name" value="Carboxypeptidase regulatory domain-like"/>
    <property type="match status" value="1"/>
</dbReference>
<keyword evidence="5" id="KW-0732">Signal</keyword>
<keyword evidence="3 10" id="KW-1134">Transmembrane beta strand</keyword>
<dbReference type="Gene3D" id="2.170.130.10">
    <property type="entry name" value="TonB-dependent receptor, plug domain"/>
    <property type="match status" value="1"/>
</dbReference>
<sequence>MKYYQLVKWVMAFFLAVSPVFIYSQQNVEIKGIVYEEKSQIPIEFANISIKNAAAGTTTDAAGRFKIIIAKEKQTVIIVSHINYHKKEIVVNDSLFSGNVTIYLSPKEFQLSDVVISAGLYEQPIDKLTKPADLISHREIVDNMNSNITDVLNKTPGFTQVWEYHSPIILRGLNSNRLIIMKDGNRRIGTFPGGYFGQDMNIYDSRKIEIIKGPGSVIYGSGAISGIINLVSAEPFGDNKNSVQLSSGYGSNNNEFLELVKVCHKREKFGISLNGKYRKTGEMIYGNGEIAENSNVEDRDISLNTGYKFSDKHKIIINANYHYGDWGKPRGFNGPTKRFTKVRNEEENFHTDFAYSYTPKGIVESVNLNLYYDNGWRDYYQYKYSTVSGNLSTLDLVHYKNSYGGGRFYTILNVSEKNKLTTGIDGYLFRLDNPSEIFDYYNDTHGSIAGSKNAGQQNIGAFINDEWQIGEKWQFVSGIRFDAATVVEGEKDTMNGRNEKREAFSGNAGFVYSPNKTTHISFNAGRAFRMPTTEELFTRIISCKGIKVGNPALQPEYSWNFDIGIRGKILKQKLKYDLALFYNILDDFINEAPAEEPDVDFTLKNTDAKLMGGEFSAAYQFNNVFKSSNSLYLGTGAAYVYGVDLAEGENAPLFGIPPFKMNTEIDYRGLINKTWVTGYSIKFDAEYASAQNRVAEIPEGTDGGPWGYVPSDPNTVFNFALGLNSNALPGYPKLRFMVKNIFNTDYQPFGSYIPAMGRNFKILLSFHF</sequence>
<proteinExistence type="inferred from homology"/>
<dbReference type="Gene3D" id="2.60.40.1120">
    <property type="entry name" value="Carboxypeptidase-like, regulatory domain"/>
    <property type="match status" value="1"/>
</dbReference>
<dbReference type="InterPro" id="IPR037066">
    <property type="entry name" value="Plug_dom_sf"/>
</dbReference>
<accession>A0A0S2I5K1</accession>
<dbReference type="PANTHER" id="PTHR30069:SF29">
    <property type="entry name" value="HEMOGLOBIN AND HEMOGLOBIN-HAPTOGLOBIN-BINDING PROTEIN 1-RELATED"/>
    <property type="match status" value="1"/>
</dbReference>
<keyword evidence="2 10" id="KW-0813">Transport</keyword>
<dbReference type="InterPro" id="IPR012910">
    <property type="entry name" value="Plug_dom"/>
</dbReference>
<dbReference type="SUPFAM" id="SSF56935">
    <property type="entry name" value="Porins"/>
    <property type="match status" value="1"/>
</dbReference>
<dbReference type="STRING" id="1307839.L21SP5_03627"/>
<evidence type="ECO:0000256" key="11">
    <source>
        <dbReference type="RuleBase" id="RU003357"/>
    </source>
</evidence>
<reference evidence="14 15" key="1">
    <citation type="submission" date="2015-11" db="EMBL/GenBank/DDBJ databases">
        <title>Description and complete genome sequence of a novel strain predominating in hypersaline microbial mats and representing a new family of the Bacteriodetes phylum.</title>
        <authorList>
            <person name="Spring S."/>
            <person name="Bunk B."/>
            <person name="Sproer C."/>
            <person name="Klenk H.-P."/>
        </authorList>
    </citation>
    <scope>NUCLEOTIDE SEQUENCE [LARGE SCALE GENOMIC DNA]</scope>
    <source>
        <strain evidence="14 15">L21-Spi-D4</strain>
    </source>
</reference>